<name>A0A4C1XT54_EUMVA</name>
<dbReference type="Proteomes" id="UP000299102">
    <property type="component" value="Unassembled WGS sequence"/>
</dbReference>
<dbReference type="EMBL" id="BGZK01000937">
    <property type="protein sequence ID" value="GBP65714.1"/>
    <property type="molecule type" value="Genomic_DNA"/>
</dbReference>
<evidence type="ECO:0000313" key="3">
    <source>
        <dbReference type="Proteomes" id="UP000299102"/>
    </source>
</evidence>
<reference evidence="2 3" key="1">
    <citation type="journal article" date="2019" name="Commun. Biol.">
        <title>The bagworm genome reveals a unique fibroin gene that provides high tensile strength.</title>
        <authorList>
            <person name="Kono N."/>
            <person name="Nakamura H."/>
            <person name="Ohtoshi R."/>
            <person name="Tomita M."/>
            <person name="Numata K."/>
            <person name="Arakawa K."/>
        </authorList>
    </citation>
    <scope>NUCLEOTIDE SEQUENCE [LARGE SCALE GENOMIC DNA]</scope>
</reference>
<feature type="region of interest" description="Disordered" evidence="1">
    <location>
        <begin position="28"/>
        <end position="64"/>
    </location>
</feature>
<sequence>MSSAVNPPLAAAQCKGTTIMERRLKQLARGEILKSPSPRRNNSTCMRRSEGFESGINNTAGSRPRREAVFAPSLTTICRRSGRLYSLQCFHNGGQPAAC</sequence>
<dbReference type="AlphaFoldDB" id="A0A4C1XT54"/>
<keyword evidence="3" id="KW-1185">Reference proteome</keyword>
<evidence type="ECO:0000313" key="2">
    <source>
        <dbReference type="EMBL" id="GBP65714.1"/>
    </source>
</evidence>
<evidence type="ECO:0000256" key="1">
    <source>
        <dbReference type="SAM" id="MobiDB-lite"/>
    </source>
</evidence>
<protein>
    <submittedName>
        <fullName evidence="2">Uncharacterized protein</fullName>
    </submittedName>
</protein>
<organism evidence="2 3">
    <name type="scientific">Eumeta variegata</name>
    <name type="common">Bagworm moth</name>
    <name type="synonym">Eumeta japonica</name>
    <dbReference type="NCBI Taxonomy" id="151549"/>
    <lineage>
        <taxon>Eukaryota</taxon>
        <taxon>Metazoa</taxon>
        <taxon>Ecdysozoa</taxon>
        <taxon>Arthropoda</taxon>
        <taxon>Hexapoda</taxon>
        <taxon>Insecta</taxon>
        <taxon>Pterygota</taxon>
        <taxon>Neoptera</taxon>
        <taxon>Endopterygota</taxon>
        <taxon>Lepidoptera</taxon>
        <taxon>Glossata</taxon>
        <taxon>Ditrysia</taxon>
        <taxon>Tineoidea</taxon>
        <taxon>Psychidae</taxon>
        <taxon>Oiketicinae</taxon>
        <taxon>Eumeta</taxon>
    </lineage>
</organism>
<comment type="caution">
    <text evidence="2">The sequence shown here is derived from an EMBL/GenBank/DDBJ whole genome shotgun (WGS) entry which is preliminary data.</text>
</comment>
<gene>
    <name evidence="2" type="ORF">EVAR_48416_1</name>
</gene>
<accession>A0A4C1XT54</accession>
<proteinExistence type="predicted"/>